<organism evidence="2 3">
    <name type="scientific">Protopolystoma xenopodis</name>
    <dbReference type="NCBI Taxonomy" id="117903"/>
    <lineage>
        <taxon>Eukaryota</taxon>
        <taxon>Metazoa</taxon>
        <taxon>Spiralia</taxon>
        <taxon>Lophotrochozoa</taxon>
        <taxon>Platyhelminthes</taxon>
        <taxon>Monogenea</taxon>
        <taxon>Polyopisthocotylea</taxon>
        <taxon>Polystomatidea</taxon>
        <taxon>Polystomatidae</taxon>
        <taxon>Protopolystoma</taxon>
    </lineage>
</organism>
<feature type="region of interest" description="Disordered" evidence="1">
    <location>
        <begin position="1"/>
        <end position="53"/>
    </location>
</feature>
<evidence type="ECO:0000313" key="2">
    <source>
        <dbReference type="EMBL" id="VEL29515.1"/>
    </source>
</evidence>
<evidence type="ECO:0000256" key="1">
    <source>
        <dbReference type="SAM" id="MobiDB-lite"/>
    </source>
</evidence>
<dbReference type="EMBL" id="CAAALY010103873">
    <property type="protein sequence ID" value="VEL29515.1"/>
    <property type="molecule type" value="Genomic_DNA"/>
</dbReference>
<keyword evidence="3" id="KW-1185">Reference proteome</keyword>
<evidence type="ECO:0000313" key="3">
    <source>
        <dbReference type="Proteomes" id="UP000784294"/>
    </source>
</evidence>
<reference evidence="2" key="1">
    <citation type="submission" date="2018-11" db="EMBL/GenBank/DDBJ databases">
        <authorList>
            <consortium name="Pathogen Informatics"/>
        </authorList>
    </citation>
    <scope>NUCLEOTIDE SEQUENCE</scope>
</reference>
<dbReference type="Proteomes" id="UP000784294">
    <property type="component" value="Unassembled WGS sequence"/>
</dbReference>
<comment type="caution">
    <text evidence="2">The sequence shown here is derived from an EMBL/GenBank/DDBJ whole genome shotgun (WGS) entry which is preliminary data.</text>
</comment>
<protein>
    <submittedName>
        <fullName evidence="2">Uncharacterized protein</fullName>
    </submittedName>
</protein>
<accession>A0A448X6W8</accession>
<name>A0A448X6W8_9PLAT</name>
<proteinExistence type="predicted"/>
<feature type="compositionally biased region" description="Polar residues" evidence="1">
    <location>
        <begin position="39"/>
        <end position="53"/>
    </location>
</feature>
<sequence>MTDESLPPFHRNRVRLPRKQDQHVSSSKANRQLVKRNRPSFSGGTDLRISSPNTFTRNGSKLNNWELFSPHKNSFHLLCCYSETAARRMGGLHRYQNRSCLMTRNLPISAALCAGCSGISGATVKKAFVTNSCRGLQTARMLSSPDIWQWPLVACLTD</sequence>
<dbReference type="AlphaFoldDB" id="A0A448X6W8"/>
<gene>
    <name evidence="2" type="ORF">PXEA_LOCUS22955</name>
</gene>